<evidence type="ECO:0000256" key="3">
    <source>
        <dbReference type="ARBA" id="ARBA00034247"/>
    </source>
</evidence>
<evidence type="ECO:0000256" key="2">
    <source>
        <dbReference type="ARBA" id="ARBA00012528"/>
    </source>
</evidence>
<dbReference type="RefSeq" id="WP_073585623.1">
    <property type="nucleotide sequence ID" value="NZ_AP024898.1"/>
</dbReference>
<feature type="transmembrane region" description="Helical" evidence="4">
    <location>
        <begin position="12"/>
        <end position="30"/>
    </location>
</feature>
<sequence>MIRKSVYRRFILYFMMFGMCIITLFLYLISQSEKPILENSIRDAVVFQQKHIFSVLQRFSFSATHVVNTLVNSHEINNYLADRKETNLLPVNNLMKNIISIDPSFYRAELLDQDNQVLLSLYRREQSLQNDHSLKGTHREYIPRLSSKMSHHIWFSEIISSHSLFSGSNFFHMLYASYPLYTNQQYSGSVVFYFDIDTLLNFLTGDDSLDIYITDQKGKILFSSDQMDSISQGEAKFFQSTFGISDIRSEQQLKLKGFSFMPLGTLYSGQGLMLFCRASSEFLREKSDWYNAVVVEIFVIVIIFSFCFGIIIAIGPSRTVDKLKTVSKEKNTYMRLLDQYVPVFETDRYGVITRCNQAFCLLSQYSESELTGKLSTVLNFNKSDSSIAHIKSVLEAGLPWQGEVHYISKRGKEFWLFSTVIPIYGERRELQGYMSISTDKTDKKQLEVMVEIDSLTEIHNRAKLNKCLSQEYERMKRYGTTCSVIMIDVDFFKQVNDNYGHFIGDKVLYQLAIVLNQSTRMVDDVGRWGGEEFMIVCPETALNDAVVLAEKIRMKVATHHFPDAGRLTVSLGVEEMNPEQSLQSILEKADYYLYEAKNNGRNCVMSRVEHHQDSA</sequence>
<keyword evidence="4" id="KW-1133">Transmembrane helix</keyword>
<keyword evidence="4" id="KW-0812">Transmembrane</keyword>
<dbReference type="NCBIfam" id="TIGR00254">
    <property type="entry name" value="GGDEF"/>
    <property type="match status" value="1"/>
</dbReference>
<dbReference type="PROSITE" id="PS50113">
    <property type="entry name" value="PAC"/>
    <property type="match status" value="1"/>
</dbReference>
<dbReference type="InterPro" id="IPR000700">
    <property type="entry name" value="PAS-assoc_C"/>
</dbReference>
<dbReference type="PANTHER" id="PTHR45138:SF9">
    <property type="entry name" value="DIGUANYLATE CYCLASE DGCM-RELATED"/>
    <property type="match status" value="1"/>
</dbReference>
<comment type="catalytic activity">
    <reaction evidence="3">
        <text>2 GTP = 3',3'-c-di-GMP + 2 diphosphate</text>
        <dbReference type="Rhea" id="RHEA:24898"/>
        <dbReference type="ChEBI" id="CHEBI:33019"/>
        <dbReference type="ChEBI" id="CHEBI:37565"/>
        <dbReference type="ChEBI" id="CHEBI:58805"/>
        <dbReference type="EC" id="2.7.7.65"/>
    </reaction>
</comment>
<dbReference type="NCBIfam" id="TIGR00229">
    <property type="entry name" value="sensory_box"/>
    <property type="match status" value="1"/>
</dbReference>
<keyword evidence="8" id="KW-1185">Reference proteome</keyword>
<dbReference type="STRING" id="1117707.VQ7734_03946"/>
<dbReference type="GO" id="GO:0052621">
    <property type="term" value="F:diguanylate cyclase activity"/>
    <property type="evidence" value="ECO:0007669"/>
    <property type="project" value="UniProtKB-EC"/>
</dbReference>
<dbReference type="InterPro" id="IPR050469">
    <property type="entry name" value="Diguanylate_Cyclase"/>
</dbReference>
<reference evidence="8" key="1">
    <citation type="submission" date="2016-12" db="EMBL/GenBank/DDBJ databases">
        <authorList>
            <person name="Rodrigo-Torres L."/>
            <person name="Arahal R.D."/>
            <person name="Lucena T."/>
        </authorList>
    </citation>
    <scope>NUCLEOTIDE SEQUENCE [LARGE SCALE GENOMIC DNA]</scope>
</reference>
<dbReference type="EC" id="2.7.7.65" evidence="2"/>
<dbReference type="Proteomes" id="UP000184600">
    <property type="component" value="Unassembled WGS sequence"/>
</dbReference>
<dbReference type="GO" id="GO:1902201">
    <property type="term" value="P:negative regulation of bacterial-type flagellum-dependent cell motility"/>
    <property type="evidence" value="ECO:0007669"/>
    <property type="project" value="TreeGrafter"/>
</dbReference>
<evidence type="ECO:0000313" key="7">
    <source>
        <dbReference type="EMBL" id="SHO58176.1"/>
    </source>
</evidence>
<dbReference type="InterPro" id="IPR000160">
    <property type="entry name" value="GGDEF_dom"/>
</dbReference>
<organism evidence="7 8">
    <name type="scientific">Vibrio quintilis</name>
    <dbReference type="NCBI Taxonomy" id="1117707"/>
    <lineage>
        <taxon>Bacteria</taxon>
        <taxon>Pseudomonadati</taxon>
        <taxon>Pseudomonadota</taxon>
        <taxon>Gammaproteobacteria</taxon>
        <taxon>Vibrionales</taxon>
        <taxon>Vibrionaceae</taxon>
        <taxon>Vibrio</taxon>
    </lineage>
</organism>
<dbReference type="GO" id="GO:0005886">
    <property type="term" value="C:plasma membrane"/>
    <property type="evidence" value="ECO:0007669"/>
    <property type="project" value="TreeGrafter"/>
</dbReference>
<proteinExistence type="predicted"/>
<keyword evidence="4" id="KW-0472">Membrane</keyword>
<dbReference type="EMBL" id="FRFG01000057">
    <property type="protein sequence ID" value="SHO58176.1"/>
    <property type="molecule type" value="Genomic_DNA"/>
</dbReference>
<dbReference type="Gene3D" id="3.30.70.270">
    <property type="match status" value="1"/>
</dbReference>
<dbReference type="SMART" id="SM00086">
    <property type="entry name" value="PAC"/>
    <property type="match status" value="1"/>
</dbReference>
<dbReference type="InterPro" id="IPR029787">
    <property type="entry name" value="Nucleotide_cyclase"/>
</dbReference>
<protein>
    <recommendedName>
        <fullName evidence="2">diguanylate cyclase</fullName>
        <ecNumber evidence="2">2.7.7.65</ecNumber>
    </recommendedName>
</protein>
<dbReference type="PANTHER" id="PTHR45138">
    <property type="entry name" value="REGULATORY COMPONENTS OF SENSORY TRANSDUCTION SYSTEM"/>
    <property type="match status" value="1"/>
</dbReference>
<dbReference type="OrthoDB" id="73375at2"/>
<dbReference type="PROSITE" id="PS50887">
    <property type="entry name" value="GGDEF"/>
    <property type="match status" value="1"/>
</dbReference>
<dbReference type="Pfam" id="PF13426">
    <property type="entry name" value="PAS_9"/>
    <property type="match status" value="1"/>
</dbReference>
<dbReference type="Pfam" id="PF00990">
    <property type="entry name" value="GGDEF"/>
    <property type="match status" value="1"/>
</dbReference>
<evidence type="ECO:0000256" key="1">
    <source>
        <dbReference type="ARBA" id="ARBA00001946"/>
    </source>
</evidence>
<dbReference type="SUPFAM" id="SSF55073">
    <property type="entry name" value="Nucleotide cyclase"/>
    <property type="match status" value="1"/>
</dbReference>
<dbReference type="GO" id="GO:0043709">
    <property type="term" value="P:cell adhesion involved in single-species biofilm formation"/>
    <property type="evidence" value="ECO:0007669"/>
    <property type="project" value="TreeGrafter"/>
</dbReference>
<dbReference type="CDD" id="cd01949">
    <property type="entry name" value="GGDEF"/>
    <property type="match status" value="1"/>
</dbReference>
<feature type="domain" description="GGDEF" evidence="6">
    <location>
        <begin position="480"/>
        <end position="609"/>
    </location>
</feature>
<evidence type="ECO:0000256" key="4">
    <source>
        <dbReference type="SAM" id="Phobius"/>
    </source>
</evidence>
<dbReference type="AlphaFoldDB" id="A0A1M7Z0E4"/>
<comment type="cofactor">
    <cofactor evidence="1">
        <name>Mg(2+)</name>
        <dbReference type="ChEBI" id="CHEBI:18420"/>
    </cofactor>
</comment>
<dbReference type="SMART" id="SM00267">
    <property type="entry name" value="GGDEF"/>
    <property type="match status" value="1"/>
</dbReference>
<evidence type="ECO:0000313" key="8">
    <source>
        <dbReference type="Proteomes" id="UP000184600"/>
    </source>
</evidence>
<dbReference type="InterPro" id="IPR043128">
    <property type="entry name" value="Rev_trsase/Diguanyl_cyclase"/>
</dbReference>
<dbReference type="SUPFAM" id="SSF55785">
    <property type="entry name" value="PYP-like sensor domain (PAS domain)"/>
    <property type="match status" value="1"/>
</dbReference>
<name>A0A1M7Z0E4_9VIBR</name>
<feature type="domain" description="PAC" evidence="5">
    <location>
        <begin position="400"/>
        <end position="452"/>
    </location>
</feature>
<accession>A0A1M7Z0E4</accession>
<dbReference type="CDD" id="cd00130">
    <property type="entry name" value="PAS"/>
    <property type="match status" value="1"/>
</dbReference>
<dbReference type="InterPro" id="IPR001610">
    <property type="entry name" value="PAC"/>
</dbReference>
<dbReference type="Gene3D" id="3.30.450.20">
    <property type="entry name" value="PAS domain"/>
    <property type="match status" value="1"/>
</dbReference>
<gene>
    <name evidence="7" type="primary">pleD_4</name>
    <name evidence="7" type="ORF">VQ7734_03946</name>
</gene>
<feature type="transmembrane region" description="Helical" evidence="4">
    <location>
        <begin position="289"/>
        <end position="314"/>
    </location>
</feature>
<dbReference type="InterPro" id="IPR000014">
    <property type="entry name" value="PAS"/>
</dbReference>
<evidence type="ECO:0000259" key="6">
    <source>
        <dbReference type="PROSITE" id="PS50887"/>
    </source>
</evidence>
<dbReference type="FunFam" id="3.30.70.270:FF:000001">
    <property type="entry name" value="Diguanylate cyclase domain protein"/>
    <property type="match status" value="1"/>
</dbReference>
<evidence type="ECO:0000259" key="5">
    <source>
        <dbReference type="PROSITE" id="PS50113"/>
    </source>
</evidence>
<dbReference type="InterPro" id="IPR035965">
    <property type="entry name" value="PAS-like_dom_sf"/>
</dbReference>